<dbReference type="PANTHER" id="PTHR39081">
    <property type="entry name" value="MUT7-C DOMAIN-CONTAINING PROTEIN"/>
    <property type="match status" value="1"/>
</dbReference>
<name>A0A2P8C714_9BACT</name>
<protein>
    <recommendedName>
        <fullName evidence="7">Twitching motility protein PilT</fullName>
    </recommendedName>
</protein>
<dbReference type="PANTHER" id="PTHR39081:SF1">
    <property type="entry name" value="MUT7-C RNASE DOMAIN-CONTAINING PROTEIN"/>
    <property type="match status" value="1"/>
</dbReference>
<dbReference type="Proteomes" id="UP000240621">
    <property type="component" value="Unassembled WGS sequence"/>
</dbReference>
<sequence>MSKLSFIWIRAFGNLNDFLPSDYRQKPFRVKLNLGQTVKDAVESAGIPHVEIDVLTINGKSVAFDALLASGDLVNVYPVAELLNDSSVIHLRTVLPGEARFILDVHLGKLAKYLRMLGFDTLYRNRMDDDVIADIAEAENRIVLTRDLGILKYNRVKLGYWLRSQQSKKQLSEVIEHFGLIRAIRPFTRCMQCNGHMVEVPKEEVQERLETGTRRYFDQFYRCTDCGKVFWEGSHFDHMNLFIDEFLDKMSRNPSDDA</sequence>
<dbReference type="RefSeq" id="WP_106543580.1">
    <property type="nucleotide sequence ID" value="NZ_BLAU01000001.1"/>
</dbReference>
<comment type="caution">
    <text evidence="4">The sequence shown here is derived from an EMBL/GenBank/DDBJ whole genome shotgun (WGS) entry which is preliminary data.</text>
</comment>
<dbReference type="AlphaFoldDB" id="A0A2P8C714"/>
<dbReference type="OrthoDB" id="9797655at2"/>
<evidence type="ECO:0000259" key="1">
    <source>
        <dbReference type="Pfam" id="PF01927"/>
    </source>
</evidence>
<dbReference type="Pfam" id="PF14451">
    <property type="entry name" value="Ub-Mut7C"/>
    <property type="match status" value="1"/>
</dbReference>
<feature type="domain" description="Mut7-C RNAse" evidence="1">
    <location>
        <begin position="100"/>
        <end position="241"/>
    </location>
</feature>
<accession>A0A2P8C714</accession>
<organism evidence="4 5">
    <name type="scientific">Prolixibacter denitrificans</name>
    <dbReference type="NCBI Taxonomy" id="1541063"/>
    <lineage>
        <taxon>Bacteria</taxon>
        <taxon>Pseudomonadati</taxon>
        <taxon>Bacteroidota</taxon>
        <taxon>Bacteroidia</taxon>
        <taxon>Marinilabiliales</taxon>
        <taxon>Prolixibacteraceae</taxon>
        <taxon>Prolixibacter</taxon>
    </lineage>
</organism>
<gene>
    <name evidence="4" type="ORF">CLV93_11311</name>
    <name evidence="3" type="ORF">JCM18694_27290</name>
</gene>
<evidence type="ECO:0000313" key="3">
    <source>
        <dbReference type="EMBL" id="GET22483.1"/>
    </source>
</evidence>
<feature type="domain" description="Ubiquitin Mut7-C" evidence="2">
    <location>
        <begin position="7"/>
        <end position="81"/>
    </location>
</feature>
<dbReference type="Proteomes" id="UP000396862">
    <property type="component" value="Unassembled WGS sequence"/>
</dbReference>
<dbReference type="EMBL" id="BLAU01000001">
    <property type="protein sequence ID" value="GET22483.1"/>
    <property type="molecule type" value="Genomic_DNA"/>
</dbReference>
<reference evidence="4 5" key="1">
    <citation type="submission" date="2018-03" db="EMBL/GenBank/DDBJ databases">
        <title>Genomic Encyclopedia of Archaeal and Bacterial Type Strains, Phase II (KMG-II): from individual species to whole genera.</title>
        <authorList>
            <person name="Goeker M."/>
        </authorList>
    </citation>
    <scope>NUCLEOTIDE SEQUENCE [LARGE SCALE GENOMIC DNA]</scope>
    <source>
        <strain evidence="4 5">DSM 27267</strain>
    </source>
</reference>
<keyword evidence="6" id="KW-1185">Reference proteome</keyword>
<dbReference type="Pfam" id="PF01927">
    <property type="entry name" value="Mut7-C"/>
    <property type="match status" value="1"/>
</dbReference>
<dbReference type="InterPro" id="IPR027798">
    <property type="entry name" value="Ub_Mut7C"/>
</dbReference>
<evidence type="ECO:0000259" key="2">
    <source>
        <dbReference type="Pfam" id="PF14451"/>
    </source>
</evidence>
<dbReference type="EMBL" id="PYGC01000013">
    <property type="protein sequence ID" value="PSK80717.1"/>
    <property type="molecule type" value="Genomic_DNA"/>
</dbReference>
<reference evidence="3 6" key="2">
    <citation type="submission" date="2019-10" db="EMBL/GenBank/DDBJ databases">
        <title>Prolixibacter strains distinguished by the presence of nitrate reductase genes were adept at nitrate-dependent anaerobic corrosion of metallic iron and carbon steel.</title>
        <authorList>
            <person name="Iino T."/>
            <person name="Shono N."/>
            <person name="Ito K."/>
            <person name="Nakamura R."/>
            <person name="Sueoka K."/>
            <person name="Harayama S."/>
            <person name="Ohkuma M."/>
        </authorList>
    </citation>
    <scope>NUCLEOTIDE SEQUENCE [LARGE SCALE GENOMIC DNA]</scope>
    <source>
        <strain evidence="3 6">MIC1-1</strain>
    </source>
</reference>
<evidence type="ECO:0000313" key="6">
    <source>
        <dbReference type="Proteomes" id="UP000396862"/>
    </source>
</evidence>
<evidence type="ECO:0000313" key="5">
    <source>
        <dbReference type="Proteomes" id="UP000240621"/>
    </source>
</evidence>
<proteinExistence type="predicted"/>
<evidence type="ECO:0000313" key="4">
    <source>
        <dbReference type="EMBL" id="PSK80717.1"/>
    </source>
</evidence>
<dbReference type="InterPro" id="IPR002782">
    <property type="entry name" value="Mut7-C_RNAse_dom"/>
</dbReference>
<evidence type="ECO:0008006" key="7">
    <source>
        <dbReference type="Google" id="ProtNLM"/>
    </source>
</evidence>